<dbReference type="Proteomes" id="UP000033058">
    <property type="component" value="Chromosome"/>
</dbReference>
<feature type="domain" description="ABC-three component systems C-terminal" evidence="1">
    <location>
        <begin position="265"/>
        <end position="389"/>
    </location>
</feature>
<protein>
    <recommendedName>
        <fullName evidence="1">ABC-three component systems C-terminal domain-containing protein</fullName>
    </recommendedName>
</protein>
<sequence>MIKEGKTKYSASDSLVGYLYQCRLALFETLKRLKTNPSITVAVETLDDVVFETNGTPTEIIQVKHHINRQANLTDASTDLWKTIRIWCDFYQNGIPQSGTVLCIMTTSRASKGSAAYYLRAENRDIAAAEKILLQTAQMSVSKENNEAYSRFSNLTSESRLELLKATLILDQCPLNEDLDHYLQKEIWYVCQRSKIDQFLMYFEGWWFKRVLKSMCSECSMPILGEELDSQLNELREQFKSDALPIHADLKTATVDCKLYQNHTFVRQLELIDVGSKRISIAVNNYYRAFEQRSRWLREDLLLVGDIGDYERNLLEEWETHFETMCEELGEDAAEQEKIKAARNIYNWVEKEADFPIRKCQEPFITRGSYHILADKQKVGWHPEFQNRLTRLLEGKEVAG</sequence>
<dbReference type="GeneID" id="24850948"/>
<organism evidence="2 3">
    <name type="scientific">Methanosarcina mazei WWM610</name>
    <dbReference type="NCBI Taxonomy" id="1434117"/>
    <lineage>
        <taxon>Archaea</taxon>
        <taxon>Methanobacteriati</taxon>
        <taxon>Methanobacteriota</taxon>
        <taxon>Stenosarchaea group</taxon>
        <taxon>Methanomicrobia</taxon>
        <taxon>Methanosarcinales</taxon>
        <taxon>Methanosarcinaceae</taxon>
        <taxon>Methanosarcina</taxon>
    </lineage>
</organism>
<dbReference type="PATRIC" id="fig|1434117.4.peg.1597"/>
<accession>A0A0E3PWX1</accession>
<dbReference type="RefSeq" id="WP_048038954.1">
    <property type="nucleotide sequence ID" value="NZ_CP009509.1"/>
</dbReference>
<proteinExistence type="predicted"/>
<dbReference type="InterPro" id="IPR046913">
    <property type="entry name" value="ABC-3C_CTD7"/>
</dbReference>
<reference evidence="2 3" key="1">
    <citation type="submission" date="2014-07" db="EMBL/GenBank/DDBJ databases">
        <title>Methanogenic archaea and the global carbon cycle.</title>
        <authorList>
            <person name="Henriksen J.R."/>
            <person name="Luke J."/>
            <person name="Reinhart S."/>
            <person name="Benedict M.N."/>
            <person name="Youngblut N.D."/>
            <person name="Metcalf M.E."/>
            <person name="Whitaker R.J."/>
            <person name="Metcalf W.W."/>
        </authorList>
    </citation>
    <scope>NUCLEOTIDE SEQUENCE [LARGE SCALE GENOMIC DNA]</scope>
    <source>
        <strain evidence="2 3">WWM610</strain>
    </source>
</reference>
<evidence type="ECO:0000313" key="3">
    <source>
        <dbReference type="Proteomes" id="UP000033058"/>
    </source>
</evidence>
<dbReference type="AlphaFoldDB" id="A0A0E3PWX1"/>
<dbReference type="EMBL" id="CP009509">
    <property type="protein sequence ID" value="AKB40255.1"/>
    <property type="molecule type" value="Genomic_DNA"/>
</dbReference>
<gene>
    <name evidence="2" type="ORF">MSMAW_1264</name>
</gene>
<evidence type="ECO:0000259" key="1">
    <source>
        <dbReference type="Pfam" id="PF20283"/>
    </source>
</evidence>
<dbReference type="Pfam" id="PF20283">
    <property type="entry name" value="CTD7"/>
    <property type="match status" value="1"/>
</dbReference>
<evidence type="ECO:0000313" key="2">
    <source>
        <dbReference type="EMBL" id="AKB40255.1"/>
    </source>
</evidence>
<dbReference type="HOGENOM" id="CLU_059732_0_0_2"/>
<name>A0A0E3PWX1_METMZ</name>